<dbReference type="GO" id="GO:0006633">
    <property type="term" value="P:fatty acid biosynthetic process"/>
    <property type="evidence" value="ECO:0007669"/>
    <property type="project" value="InterPro"/>
</dbReference>
<evidence type="ECO:0000256" key="1">
    <source>
        <dbReference type="ARBA" id="ARBA00022679"/>
    </source>
</evidence>
<sequence length="127" mass="14051">MIVIGTDIVCIPSFAQQLDQPGTQFDRVFSAQELRVAARYQGRRRAEHLAGRWAAKEAFVKAWSQSLYGKPPVLEHVDWAEIEVQPDAWGRVLVVPRGEVARACGIECAQVSISHDGNYAMAQCVLG</sequence>
<dbReference type="InterPro" id="IPR008278">
    <property type="entry name" value="4-PPantetheinyl_Trfase_dom"/>
</dbReference>
<dbReference type="Proteomes" id="UP000480222">
    <property type="component" value="Unassembled WGS sequence"/>
</dbReference>
<comment type="caution">
    <text evidence="5">The sequence shown here is derived from an EMBL/GenBank/DDBJ whole genome shotgun (WGS) entry which is preliminary data.</text>
</comment>
<dbReference type="AlphaFoldDB" id="A0A0D6GTT8"/>
<dbReference type="OrthoDB" id="517356at2"/>
<dbReference type="GeneID" id="29421847"/>
<organism evidence="5 6">
    <name type="scientific">Corynebacterium diphtheriae</name>
    <dbReference type="NCBI Taxonomy" id="1717"/>
    <lineage>
        <taxon>Bacteria</taxon>
        <taxon>Bacillati</taxon>
        <taxon>Actinomycetota</taxon>
        <taxon>Actinomycetes</taxon>
        <taxon>Mycobacteriales</taxon>
        <taxon>Corynebacteriaceae</taxon>
        <taxon>Corynebacterium</taxon>
    </lineage>
</organism>
<proteinExistence type="predicted"/>
<dbReference type="EMBL" id="CADDAV010000023">
    <property type="protein sequence ID" value="CAB0616553.1"/>
    <property type="molecule type" value="Genomic_DNA"/>
</dbReference>
<accession>A0A0D6GTT8</accession>
<dbReference type="OMA" id="AQFAEQM"/>
<dbReference type="GO" id="GO:0000287">
    <property type="term" value="F:magnesium ion binding"/>
    <property type="evidence" value="ECO:0007669"/>
    <property type="project" value="InterPro"/>
</dbReference>
<dbReference type="EC" id="2.7.8.7" evidence="5"/>
<dbReference type="KEGG" id="cdi:DIP1845"/>
<evidence type="ECO:0000313" key="6">
    <source>
        <dbReference type="Proteomes" id="UP000480222"/>
    </source>
</evidence>
<reference evidence="5 6" key="1">
    <citation type="submission" date="2020-02" db="EMBL/GenBank/DDBJ databases">
        <authorList>
            <person name="Brisse S."/>
        </authorList>
    </citation>
    <scope>NUCLEOTIDE SEQUENCE [LARGE SCALE GENOMIC DNA]</scope>
    <source>
        <strain evidence="5">CIP107547</strain>
    </source>
</reference>
<dbReference type="RefSeq" id="WP_003852597.1">
    <property type="nucleotide sequence ID" value="NZ_CAJDXW010000002.1"/>
</dbReference>
<evidence type="ECO:0000256" key="2">
    <source>
        <dbReference type="ARBA" id="ARBA00022723"/>
    </source>
</evidence>
<name>A0A0D6GTT8_CORDP</name>
<dbReference type="InterPro" id="IPR037143">
    <property type="entry name" value="4-PPantetheinyl_Trfase_dom_sf"/>
</dbReference>
<evidence type="ECO:0000259" key="4">
    <source>
        <dbReference type="Pfam" id="PF01648"/>
    </source>
</evidence>
<evidence type="ECO:0000313" key="5">
    <source>
        <dbReference type="EMBL" id="CAB0616553.1"/>
    </source>
</evidence>
<dbReference type="GO" id="GO:0008897">
    <property type="term" value="F:holo-[acyl-carrier-protein] synthase activity"/>
    <property type="evidence" value="ECO:0007669"/>
    <property type="project" value="UniProtKB-EC"/>
</dbReference>
<dbReference type="InterPro" id="IPR004568">
    <property type="entry name" value="Ppantetheine-prot_Trfase_dom"/>
</dbReference>
<protein>
    <submittedName>
        <fullName evidence="5">Holo-ACP synthase</fullName>
        <ecNumber evidence="5">2.7.8.7</ecNumber>
    </submittedName>
</protein>
<dbReference type="NCBIfam" id="NF000831">
    <property type="entry name" value="PRK00070.3-1"/>
    <property type="match status" value="1"/>
</dbReference>
<keyword evidence="3" id="KW-0460">Magnesium</keyword>
<dbReference type="Pfam" id="PF01648">
    <property type="entry name" value="ACPS"/>
    <property type="match status" value="1"/>
</dbReference>
<dbReference type="NCBIfam" id="TIGR00556">
    <property type="entry name" value="pantethn_trn"/>
    <property type="match status" value="1"/>
</dbReference>
<gene>
    <name evidence="5" type="ORF">CIP107547_02038</name>
</gene>
<dbReference type="SUPFAM" id="SSF56214">
    <property type="entry name" value="4'-phosphopantetheinyl transferase"/>
    <property type="match status" value="1"/>
</dbReference>
<dbReference type="KEGG" id="cdip:ERS451417_01844"/>
<evidence type="ECO:0000256" key="3">
    <source>
        <dbReference type="ARBA" id="ARBA00022842"/>
    </source>
</evidence>
<feature type="domain" description="4'-phosphopantetheinyl transferase" evidence="4">
    <location>
        <begin position="4"/>
        <end position="123"/>
    </location>
</feature>
<dbReference type="Gene3D" id="3.90.470.20">
    <property type="entry name" value="4'-phosphopantetheinyl transferase domain"/>
    <property type="match status" value="1"/>
</dbReference>
<keyword evidence="2" id="KW-0479">Metal-binding</keyword>
<keyword evidence="1 5" id="KW-0808">Transferase</keyword>